<dbReference type="EMBL" id="JANPWB010000012">
    <property type="protein sequence ID" value="KAJ1116050.1"/>
    <property type="molecule type" value="Genomic_DNA"/>
</dbReference>
<gene>
    <name evidence="2" type="ORF">NDU88_004269</name>
</gene>
<dbReference type="Proteomes" id="UP001066276">
    <property type="component" value="Chromosome 8"/>
</dbReference>
<reference evidence="2" key="1">
    <citation type="journal article" date="2022" name="bioRxiv">
        <title>Sequencing and chromosome-scale assembly of the giantPleurodeles waltlgenome.</title>
        <authorList>
            <person name="Brown T."/>
            <person name="Elewa A."/>
            <person name="Iarovenko S."/>
            <person name="Subramanian E."/>
            <person name="Araus A.J."/>
            <person name="Petzold A."/>
            <person name="Susuki M."/>
            <person name="Suzuki K.-i.T."/>
            <person name="Hayashi T."/>
            <person name="Toyoda A."/>
            <person name="Oliveira C."/>
            <person name="Osipova E."/>
            <person name="Leigh N.D."/>
            <person name="Simon A."/>
            <person name="Yun M.H."/>
        </authorList>
    </citation>
    <scope>NUCLEOTIDE SEQUENCE</scope>
    <source>
        <strain evidence="2">20211129_DDA</strain>
        <tissue evidence="2">Liver</tissue>
    </source>
</reference>
<organism evidence="2 3">
    <name type="scientific">Pleurodeles waltl</name>
    <name type="common">Iberian ribbed newt</name>
    <dbReference type="NCBI Taxonomy" id="8319"/>
    <lineage>
        <taxon>Eukaryota</taxon>
        <taxon>Metazoa</taxon>
        <taxon>Chordata</taxon>
        <taxon>Craniata</taxon>
        <taxon>Vertebrata</taxon>
        <taxon>Euteleostomi</taxon>
        <taxon>Amphibia</taxon>
        <taxon>Batrachia</taxon>
        <taxon>Caudata</taxon>
        <taxon>Salamandroidea</taxon>
        <taxon>Salamandridae</taxon>
        <taxon>Pleurodelinae</taxon>
        <taxon>Pleurodeles</taxon>
    </lineage>
</organism>
<comment type="caution">
    <text evidence="2">The sequence shown here is derived from an EMBL/GenBank/DDBJ whole genome shotgun (WGS) entry which is preliminary data.</text>
</comment>
<feature type="compositionally biased region" description="Basic and acidic residues" evidence="1">
    <location>
        <begin position="18"/>
        <end position="29"/>
    </location>
</feature>
<evidence type="ECO:0000313" key="2">
    <source>
        <dbReference type="EMBL" id="KAJ1116050.1"/>
    </source>
</evidence>
<evidence type="ECO:0000256" key="1">
    <source>
        <dbReference type="SAM" id="MobiDB-lite"/>
    </source>
</evidence>
<name>A0AAV7NM76_PLEWA</name>
<feature type="compositionally biased region" description="Gly residues" evidence="1">
    <location>
        <begin position="1"/>
        <end position="10"/>
    </location>
</feature>
<dbReference type="AlphaFoldDB" id="A0AAV7NM76"/>
<proteinExistence type="predicted"/>
<keyword evidence="3" id="KW-1185">Reference proteome</keyword>
<protein>
    <submittedName>
        <fullName evidence="2">Uncharacterized protein</fullName>
    </submittedName>
</protein>
<accession>A0AAV7NM76</accession>
<evidence type="ECO:0000313" key="3">
    <source>
        <dbReference type="Proteomes" id="UP001066276"/>
    </source>
</evidence>
<sequence>MSEPRAGGGTARWVCSGVEERDGRPEVRRQSHPVEPQHRPPQHGGVLPAPECKRFQKKSVEYSSPHWARSPEVGRTKAPTKRIIQGHTVLVRHETGLAECETEVT</sequence>
<feature type="region of interest" description="Disordered" evidence="1">
    <location>
        <begin position="1"/>
        <end position="49"/>
    </location>
</feature>